<dbReference type="Pfam" id="PF13480">
    <property type="entry name" value="Acetyltransf_6"/>
    <property type="match status" value="1"/>
</dbReference>
<organism evidence="3 4">
    <name type="scientific">Halomonas korlensis</name>
    <dbReference type="NCBI Taxonomy" id="463301"/>
    <lineage>
        <taxon>Bacteria</taxon>
        <taxon>Pseudomonadati</taxon>
        <taxon>Pseudomonadota</taxon>
        <taxon>Gammaproteobacteria</taxon>
        <taxon>Oceanospirillales</taxon>
        <taxon>Halomonadaceae</taxon>
        <taxon>Halomonas</taxon>
    </lineage>
</organism>
<keyword evidence="4" id="KW-1185">Reference proteome</keyword>
<feature type="transmembrane region" description="Helical" evidence="1">
    <location>
        <begin position="248"/>
        <end position="268"/>
    </location>
</feature>
<dbReference type="OrthoDB" id="1099805at2"/>
<keyword evidence="1" id="KW-1133">Transmembrane helix</keyword>
<feature type="domain" description="BioF2-like acetyltransferase" evidence="2">
    <location>
        <begin position="99"/>
        <end position="222"/>
    </location>
</feature>
<reference evidence="4" key="1">
    <citation type="submission" date="2016-10" db="EMBL/GenBank/DDBJ databases">
        <authorList>
            <person name="Varghese N."/>
            <person name="Submissions S."/>
        </authorList>
    </citation>
    <scope>NUCLEOTIDE SEQUENCE [LARGE SCALE GENOMIC DNA]</scope>
    <source>
        <strain evidence="4">CGMCC 1.6981</strain>
    </source>
</reference>
<dbReference type="GO" id="GO:0016740">
    <property type="term" value="F:transferase activity"/>
    <property type="evidence" value="ECO:0007669"/>
    <property type="project" value="UniProtKB-KW"/>
</dbReference>
<sequence>MGSHTHPCHDYSDLYETFMIGYRYFRNNEVLWRKHLGTLLPLSMPHCDAGVSPSRAMVLLAIHRAYLIRWESDFDCETPTEWWHVIKSEPEELEALSANTRSKVRRGDKRFLVEPASRKQILETGHAVYCKAYERYDTFEPMMTREDFCEAIMALPAETEFWVVRHRQSGEMVAFSENLVSDDACFYLSIWSTPDSLRQYASYALIYRMNLHYLNERGLRYVSDGARSISHNTGIHDFLIERFGFRKAYARLHVVYFPLLSPVVFALYPFRQRISQAQGPLCQKVNILLKQEAIRRSFKRHRTSQRALAN</sequence>
<protein>
    <submittedName>
        <fullName evidence="3">Acetyltransferase (GNAT) domain-containing protein</fullName>
    </submittedName>
</protein>
<accession>A0A1I7FB01</accession>
<dbReference type="SUPFAM" id="SSF55729">
    <property type="entry name" value="Acyl-CoA N-acyltransferases (Nat)"/>
    <property type="match status" value="1"/>
</dbReference>
<proteinExistence type="predicted"/>
<dbReference type="InterPro" id="IPR016181">
    <property type="entry name" value="Acyl_CoA_acyltransferase"/>
</dbReference>
<dbReference type="AlphaFoldDB" id="A0A1I7FB01"/>
<gene>
    <name evidence="3" type="ORF">SAMN04487955_101350</name>
</gene>
<dbReference type="STRING" id="463301.SAMN04487955_101350"/>
<dbReference type="Gene3D" id="3.40.630.30">
    <property type="match status" value="1"/>
</dbReference>
<dbReference type="InterPro" id="IPR038740">
    <property type="entry name" value="BioF2-like_GNAT_dom"/>
</dbReference>
<evidence type="ECO:0000259" key="2">
    <source>
        <dbReference type="Pfam" id="PF13480"/>
    </source>
</evidence>
<keyword evidence="3" id="KW-0808">Transferase</keyword>
<keyword evidence="1" id="KW-0812">Transmembrane</keyword>
<dbReference type="EMBL" id="FPBP01000001">
    <property type="protein sequence ID" value="SFU33236.1"/>
    <property type="molecule type" value="Genomic_DNA"/>
</dbReference>
<evidence type="ECO:0000313" key="3">
    <source>
        <dbReference type="EMBL" id="SFU33236.1"/>
    </source>
</evidence>
<dbReference type="Proteomes" id="UP000198693">
    <property type="component" value="Unassembled WGS sequence"/>
</dbReference>
<keyword evidence="1" id="KW-0472">Membrane</keyword>
<name>A0A1I7FB01_9GAMM</name>
<evidence type="ECO:0000313" key="4">
    <source>
        <dbReference type="Proteomes" id="UP000198693"/>
    </source>
</evidence>
<evidence type="ECO:0000256" key="1">
    <source>
        <dbReference type="SAM" id="Phobius"/>
    </source>
</evidence>